<feature type="domain" description="Thioredoxin" evidence="9">
    <location>
        <begin position="3"/>
        <end position="163"/>
    </location>
</feature>
<dbReference type="PROSITE" id="PS51352">
    <property type="entry name" value="THIOREDOXIN_2"/>
    <property type="match status" value="1"/>
</dbReference>
<organism evidence="10 11">
    <name type="scientific">Orientia tsutsugamushi str. TA716</name>
    <dbReference type="NCBI Taxonomy" id="1359175"/>
    <lineage>
        <taxon>Bacteria</taxon>
        <taxon>Pseudomonadati</taxon>
        <taxon>Pseudomonadota</taxon>
        <taxon>Alphaproteobacteria</taxon>
        <taxon>Rickettsiales</taxon>
        <taxon>Rickettsiaceae</taxon>
        <taxon>Rickettsieae</taxon>
        <taxon>Orientia</taxon>
    </lineage>
</organism>
<sequence length="200" mass="22481">MEIFVGKSACDFTAPAVLPKNNINEKFNLKHELDGRKAVLFFYPLNFTFVCPTEIIAFNNRYGEFLKRNTEVIGISVDSHFCHKAWKLTPYNKGGIGDIQFPLVSDINKDISKTYNVLNQDGVAVRATFIIDQEFVLRHVTINDLSIGRNVEESLRIIDAIDFHKKYGDVCPAGWTPGTEGMEATSDGVCHYLTSNAEKL</sequence>
<comment type="similarity">
    <text evidence="2">Belongs to the peroxiredoxin family. AhpC/Prx1 subfamily.</text>
</comment>
<evidence type="ECO:0000256" key="8">
    <source>
        <dbReference type="PIRSR" id="PIRSR000239-1"/>
    </source>
</evidence>
<dbReference type="InterPro" id="IPR036249">
    <property type="entry name" value="Thioredoxin-like_sf"/>
</dbReference>
<evidence type="ECO:0000256" key="2">
    <source>
        <dbReference type="ARBA" id="ARBA00009796"/>
    </source>
</evidence>
<dbReference type="PATRIC" id="fig|1359175.3.peg.357"/>
<evidence type="ECO:0000259" key="9">
    <source>
        <dbReference type="PROSITE" id="PS51352"/>
    </source>
</evidence>
<comment type="subcellular location">
    <subcellularLocation>
        <location evidence="1">Cytoplasm</location>
    </subcellularLocation>
</comment>
<keyword evidence="5" id="KW-0560">Oxidoreductase</keyword>
<evidence type="ECO:0000313" key="11">
    <source>
        <dbReference type="Proteomes" id="UP000033671"/>
    </source>
</evidence>
<dbReference type="GO" id="GO:0042744">
    <property type="term" value="P:hydrogen peroxide catabolic process"/>
    <property type="evidence" value="ECO:0007669"/>
    <property type="project" value="TreeGrafter"/>
</dbReference>
<dbReference type="InterPro" id="IPR019479">
    <property type="entry name" value="Peroxiredoxin_C"/>
</dbReference>
<evidence type="ECO:0000313" key="10">
    <source>
        <dbReference type="EMBL" id="KJV76929.1"/>
    </source>
</evidence>
<evidence type="ECO:0000256" key="3">
    <source>
        <dbReference type="ARBA" id="ARBA00022490"/>
    </source>
</evidence>
<evidence type="ECO:0000256" key="1">
    <source>
        <dbReference type="ARBA" id="ARBA00004496"/>
    </source>
</evidence>
<dbReference type="PIRSF" id="PIRSF000239">
    <property type="entry name" value="AHPC"/>
    <property type="match status" value="1"/>
</dbReference>
<feature type="active site" description="Cysteine sulfenic acid (-SOH) intermediate; for peroxidase activity" evidence="8">
    <location>
        <position position="51"/>
    </location>
</feature>
<dbReference type="Proteomes" id="UP000033671">
    <property type="component" value="Unassembled WGS sequence"/>
</dbReference>
<proteinExistence type="inferred from homology"/>
<evidence type="ECO:0000256" key="7">
    <source>
        <dbReference type="ARBA" id="ARBA00023284"/>
    </source>
</evidence>
<dbReference type="FunFam" id="3.40.30.10:FF:000002">
    <property type="entry name" value="Alkyl hydroperoxide reductase C"/>
    <property type="match status" value="1"/>
</dbReference>
<dbReference type="GO" id="GO:0045454">
    <property type="term" value="P:cell redox homeostasis"/>
    <property type="evidence" value="ECO:0007669"/>
    <property type="project" value="TreeGrafter"/>
</dbReference>
<comment type="caution">
    <text evidence="10">The sequence shown here is derived from an EMBL/GenBank/DDBJ whole genome shotgun (WGS) entry which is preliminary data.</text>
</comment>
<dbReference type="GO" id="GO:0006979">
    <property type="term" value="P:response to oxidative stress"/>
    <property type="evidence" value="ECO:0007669"/>
    <property type="project" value="TreeGrafter"/>
</dbReference>
<dbReference type="InterPro" id="IPR050217">
    <property type="entry name" value="Peroxiredoxin"/>
</dbReference>
<keyword evidence="6" id="KW-1015">Disulfide bond</keyword>
<reference evidence="10 11" key="1">
    <citation type="submission" date="2015-01" db="EMBL/GenBank/DDBJ databases">
        <title>Genome Sequencing of Rickettsiales.</title>
        <authorList>
            <person name="Daugherty S.C."/>
            <person name="Su Q."/>
            <person name="Abolude K."/>
            <person name="Beier-Sexton M."/>
            <person name="Carlyon J.A."/>
            <person name="Carter R."/>
            <person name="Day N.P."/>
            <person name="Dumler S.J."/>
            <person name="Dyachenko V."/>
            <person name="Godinez A."/>
            <person name="Kurtti T.J."/>
            <person name="Lichay M."/>
            <person name="Mullins K.E."/>
            <person name="Ott S."/>
            <person name="Pappas-Brown V."/>
            <person name="Paris D.H."/>
            <person name="Patel P."/>
            <person name="Richards A.L."/>
            <person name="Sadzewicz L."/>
            <person name="Sears K."/>
            <person name="Seidman D."/>
            <person name="Sengamalay N."/>
            <person name="Stenos J."/>
            <person name="Tallon L.J."/>
            <person name="Vincent G."/>
            <person name="Fraser C.M."/>
            <person name="Munderloh U."/>
            <person name="Dunning-Hotopp J.C."/>
        </authorList>
    </citation>
    <scope>NUCLEOTIDE SEQUENCE [LARGE SCALE GENOMIC DNA]</scope>
    <source>
        <strain evidence="10 11">TA716</strain>
    </source>
</reference>
<dbReference type="RefSeq" id="WP_012460979.1">
    <property type="nucleotide sequence ID" value="NZ_LAOA01000012.1"/>
</dbReference>
<dbReference type="InterPro" id="IPR024706">
    <property type="entry name" value="Peroxiredoxin_AhpC-typ"/>
</dbReference>
<dbReference type="GO" id="GO:0005829">
    <property type="term" value="C:cytosol"/>
    <property type="evidence" value="ECO:0007669"/>
    <property type="project" value="TreeGrafter"/>
</dbReference>
<dbReference type="Gene3D" id="3.40.30.10">
    <property type="entry name" value="Glutaredoxin"/>
    <property type="match status" value="1"/>
</dbReference>
<keyword evidence="4" id="KW-0575">Peroxidase</keyword>
<evidence type="ECO:0000256" key="4">
    <source>
        <dbReference type="ARBA" id="ARBA00022559"/>
    </source>
</evidence>
<dbReference type="InterPro" id="IPR000866">
    <property type="entry name" value="AhpC/TSA"/>
</dbReference>
<dbReference type="CDD" id="cd03015">
    <property type="entry name" value="PRX_Typ2cys"/>
    <property type="match status" value="1"/>
</dbReference>
<name>A0A0F3PCE5_ORITS</name>
<keyword evidence="7" id="KW-0676">Redox-active center</keyword>
<evidence type="ECO:0000256" key="6">
    <source>
        <dbReference type="ARBA" id="ARBA00023157"/>
    </source>
</evidence>
<dbReference type="GO" id="GO:0008379">
    <property type="term" value="F:thioredoxin peroxidase activity"/>
    <property type="evidence" value="ECO:0007669"/>
    <property type="project" value="TreeGrafter"/>
</dbReference>
<dbReference type="EMBL" id="LAOA01000012">
    <property type="protein sequence ID" value="KJV76929.1"/>
    <property type="molecule type" value="Genomic_DNA"/>
</dbReference>
<dbReference type="InterPro" id="IPR013766">
    <property type="entry name" value="Thioredoxin_domain"/>
</dbReference>
<dbReference type="PANTHER" id="PTHR10681">
    <property type="entry name" value="THIOREDOXIN PEROXIDASE"/>
    <property type="match status" value="1"/>
</dbReference>
<keyword evidence="3" id="KW-0963">Cytoplasm</keyword>
<dbReference type="AlphaFoldDB" id="A0A0F3PCE5"/>
<dbReference type="GO" id="GO:0033554">
    <property type="term" value="P:cellular response to stress"/>
    <property type="evidence" value="ECO:0007669"/>
    <property type="project" value="TreeGrafter"/>
</dbReference>
<protein>
    <submittedName>
        <fullName evidence="10">AhpC/TSA family protein</fullName>
    </submittedName>
</protein>
<accession>A0A0F3PCE5</accession>
<dbReference type="PANTHER" id="PTHR10681:SF164">
    <property type="entry name" value="THIOREDOXIN PEROXIDASE 1"/>
    <property type="match status" value="1"/>
</dbReference>
<dbReference type="SUPFAM" id="SSF52833">
    <property type="entry name" value="Thioredoxin-like"/>
    <property type="match status" value="1"/>
</dbReference>
<dbReference type="Pfam" id="PF00578">
    <property type="entry name" value="AhpC-TSA"/>
    <property type="match status" value="1"/>
</dbReference>
<gene>
    <name evidence="10" type="ORF">OTSTA716_0542</name>
</gene>
<dbReference type="Pfam" id="PF10417">
    <property type="entry name" value="1-cysPrx_C"/>
    <property type="match status" value="1"/>
</dbReference>
<evidence type="ECO:0000256" key="5">
    <source>
        <dbReference type="ARBA" id="ARBA00023002"/>
    </source>
</evidence>